<dbReference type="InterPro" id="IPR018710">
    <property type="entry name" value="DUF2232"/>
</dbReference>
<feature type="transmembrane region" description="Helical" evidence="1">
    <location>
        <begin position="12"/>
        <end position="43"/>
    </location>
</feature>
<reference evidence="2 3" key="1">
    <citation type="submission" date="2016-11" db="EMBL/GenBank/DDBJ databases">
        <authorList>
            <person name="Jaros S."/>
            <person name="Januszkiewicz K."/>
            <person name="Wedrychowicz H."/>
        </authorList>
    </citation>
    <scope>NUCLEOTIDE SEQUENCE [LARGE SCALE GENOMIC DNA]</scope>
    <source>
        <strain evidence="2 3">NF2</strain>
    </source>
</reference>
<feature type="transmembrane region" description="Helical" evidence="1">
    <location>
        <begin position="202"/>
        <end position="219"/>
    </location>
</feature>
<feature type="transmembrane region" description="Helical" evidence="1">
    <location>
        <begin position="55"/>
        <end position="79"/>
    </location>
</feature>
<feature type="transmembrane region" description="Helical" evidence="1">
    <location>
        <begin position="264"/>
        <end position="285"/>
    </location>
</feature>
<feature type="transmembrane region" description="Helical" evidence="1">
    <location>
        <begin position="156"/>
        <end position="181"/>
    </location>
</feature>
<evidence type="ECO:0008006" key="4">
    <source>
        <dbReference type="Google" id="ProtNLM"/>
    </source>
</evidence>
<keyword evidence="1" id="KW-1133">Transmembrane helix</keyword>
<dbReference type="Proteomes" id="UP000197781">
    <property type="component" value="Chromosome"/>
</dbReference>
<sequence length="302" mass="33604">MPSKTKHLAENALMLGIALVLLFLSTYTVLGGFVSFLIPLPFILLAVNRTVPNMVWISLAFTFLGWIITGPFAAAFAFFTATWGSIMGIIYSKKRAALPAIAAGAGVFFLGAVSLLGSVAFGINVDFNAILQEVSKLRPEMLPKEQYDQLIQLIKIVIPTMIVIGGFLWSAIIHGLASLIGRRLRRPIPALKPIREWSFPRSLLYYYFIAMISLLLFAESMQGTFWEIALMNLKVMLDAVFTLQGLSFCLFAAYLYGWKRLTPVLVVCLFIFPPLSTILSLVGIFDLGIRLREKLETRVKRG</sequence>
<dbReference type="Pfam" id="PF09991">
    <property type="entry name" value="DUF2232"/>
    <property type="match status" value="1"/>
</dbReference>
<accession>A0A220MP14</accession>
<dbReference type="PANTHER" id="PTHR41324:SF1">
    <property type="entry name" value="DUF2232 DOMAIN-CONTAINING PROTEIN"/>
    <property type="match status" value="1"/>
</dbReference>
<gene>
    <name evidence="2" type="ORF">BP422_25015</name>
</gene>
<dbReference type="RefSeq" id="WP_088910106.1">
    <property type="nucleotide sequence ID" value="NZ_CP018145.1"/>
</dbReference>
<proteinExistence type="predicted"/>
<dbReference type="AlphaFoldDB" id="A0A220MP14"/>
<feature type="transmembrane region" description="Helical" evidence="1">
    <location>
        <begin position="100"/>
        <end position="123"/>
    </location>
</feature>
<dbReference type="PANTHER" id="PTHR41324">
    <property type="entry name" value="MEMBRANE PROTEIN-RELATED"/>
    <property type="match status" value="1"/>
</dbReference>
<keyword evidence="1" id="KW-0472">Membrane</keyword>
<protein>
    <recommendedName>
        <fullName evidence="4">DUF2232 domain-containing protein</fullName>
    </recommendedName>
</protein>
<evidence type="ECO:0000256" key="1">
    <source>
        <dbReference type="SAM" id="Phobius"/>
    </source>
</evidence>
<evidence type="ECO:0000313" key="2">
    <source>
        <dbReference type="EMBL" id="ASJ56535.1"/>
    </source>
</evidence>
<evidence type="ECO:0000313" key="3">
    <source>
        <dbReference type="Proteomes" id="UP000197781"/>
    </source>
</evidence>
<organism evidence="2 3">
    <name type="scientific">Brevibacillus formosus</name>
    <dbReference type="NCBI Taxonomy" id="54913"/>
    <lineage>
        <taxon>Bacteria</taxon>
        <taxon>Bacillati</taxon>
        <taxon>Bacillota</taxon>
        <taxon>Bacilli</taxon>
        <taxon>Bacillales</taxon>
        <taxon>Paenibacillaceae</taxon>
        <taxon>Brevibacillus</taxon>
    </lineage>
</organism>
<feature type="transmembrane region" description="Helical" evidence="1">
    <location>
        <begin position="239"/>
        <end position="257"/>
    </location>
</feature>
<dbReference type="EMBL" id="CP018145">
    <property type="protein sequence ID" value="ASJ56535.1"/>
    <property type="molecule type" value="Genomic_DNA"/>
</dbReference>
<dbReference type="KEGG" id="bfm:BP422_25015"/>
<name>A0A220MP14_9BACL</name>
<keyword evidence="1" id="KW-0812">Transmembrane</keyword>